<proteinExistence type="predicted"/>
<dbReference type="PANTHER" id="PTHR34406:SF1">
    <property type="entry name" value="PROTEIN YCEI"/>
    <property type="match status" value="1"/>
</dbReference>
<feature type="domain" description="Lipid/polyisoprenoid-binding YceI-like" evidence="2">
    <location>
        <begin position="47"/>
        <end position="222"/>
    </location>
</feature>
<evidence type="ECO:0000256" key="1">
    <source>
        <dbReference type="SAM" id="SignalP"/>
    </source>
</evidence>
<feature type="chain" id="PRO_5047122688" description="Lipid/polyisoprenoid-binding YceI-like domain-containing protein" evidence="1">
    <location>
        <begin position="24"/>
        <end position="223"/>
    </location>
</feature>
<dbReference type="RefSeq" id="WP_345162792.1">
    <property type="nucleotide sequence ID" value="NZ_BAABHC010000039.1"/>
</dbReference>
<dbReference type="PANTHER" id="PTHR34406">
    <property type="entry name" value="PROTEIN YCEI"/>
    <property type="match status" value="1"/>
</dbReference>
<dbReference type="Pfam" id="PF04264">
    <property type="entry name" value="YceI"/>
    <property type="match status" value="1"/>
</dbReference>
<protein>
    <recommendedName>
        <fullName evidence="2">Lipid/polyisoprenoid-binding YceI-like domain-containing protein</fullName>
    </recommendedName>
</protein>
<evidence type="ECO:0000313" key="4">
    <source>
        <dbReference type="Proteomes" id="UP001500552"/>
    </source>
</evidence>
<evidence type="ECO:0000313" key="3">
    <source>
        <dbReference type="EMBL" id="GAA4444085.1"/>
    </source>
</evidence>
<dbReference type="EMBL" id="BAABHC010000039">
    <property type="protein sequence ID" value="GAA4444085.1"/>
    <property type="molecule type" value="Genomic_DNA"/>
</dbReference>
<organism evidence="3 4">
    <name type="scientific">Pontibacter saemangeumensis</name>
    <dbReference type="NCBI Taxonomy" id="1084525"/>
    <lineage>
        <taxon>Bacteria</taxon>
        <taxon>Pseudomonadati</taxon>
        <taxon>Bacteroidota</taxon>
        <taxon>Cytophagia</taxon>
        <taxon>Cytophagales</taxon>
        <taxon>Hymenobacteraceae</taxon>
        <taxon>Pontibacter</taxon>
    </lineage>
</organism>
<dbReference type="SUPFAM" id="SSF101874">
    <property type="entry name" value="YceI-like"/>
    <property type="match status" value="1"/>
</dbReference>
<dbReference type="Proteomes" id="UP001500552">
    <property type="component" value="Unassembled WGS sequence"/>
</dbReference>
<dbReference type="PROSITE" id="PS51257">
    <property type="entry name" value="PROKAR_LIPOPROTEIN"/>
    <property type="match status" value="1"/>
</dbReference>
<keyword evidence="4" id="KW-1185">Reference proteome</keyword>
<keyword evidence="1" id="KW-0732">Signal</keyword>
<gene>
    <name evidence="3" type="ORF">GCM10023188_45570</name>
</gene>
<feature type="signal peptide" evidence="1">
    <location>
        <begin position="1"/>
        <end position="23"/>
    </location>
</feature>
<comment type="caution">
    <text evidence="3">The sequence shown here is derived from an EMBL/GenBank/DDBJ whole genome shotgun (WGS) entry which is preliminary data.</text>
</comment>
<name>A0ABP8M3X7_9BACT</name>
<dbReference type="Gene3D" id="2.40.128.110">
    <property type="entry name" value="Lipid/polyisoprenoid-binding, YceI-like"/>
    <property type="match status" value="1"/>
</dbReference>
<accession>A0ABP8M3X7</accession>
<sequence>MKRTAIYASFAAALLFTACSSETTETAETTETVATTDAATTTAEGEIYEVVAQESKVNWNGKKVTGEHSGTIALQDGELKVAGDQLTGGTLVIDMTSLANTDLTNPEDNGKLVGHLKSDDFFGVEKHPTATFEITNASPIAGAAAGQPNYNVEGNLTIKDKTNPVTFPATVNVTGDVVTAQADVQVDRTKYDIRYGSNSFFDDLGDKAINDEFTVSFDLTAQK</sequence>
<dbReference type="InterPro" id="IPR036761">
    <property type="entry name" value="TTHA0802/YceI-like_sf"/>
</dbReference>
<dbReference type="SMART" id="SM00867">
    <property type="entry name" value="YceI"/>
    <property type="match status" value="1"/>
</dbReference>
<dbReference type="InterPro" id="IPR007372">
    <property type="entry name" value="Lipid/polyisoprenoid-bd_YceI"/>
</dbReference>
<reference evidence="4" key="1">
    <citation type="journal article" date="2019" name="Int. J. Syst. Evol. Microbiol.">
        <title>The Global Catalogue of Microorganisms (GCM) 10K type strain sequencing project: providing services to taxonomists for standard genome sequencing and annotation.</title>
        <authorList>
            <consortium name="The Broad Institute Genomics Platform"/>
            <consortium name="The Broad Institute Genome Sequencing Center for Infectious Disease"/>
            <person name="Wu L."/>
            <person name="Ma J."/>
        </authorList>
    </citation>
    <scope>NUCLEOTIDE SEQUENCE [LARGE SCALE GENOMIC DNA]</scope>
    <source>
        <strain evidence="4">JCM 17926</strain>
    </source>
</reference>
<evidence type="ECO:0000259" key="2">
    <source>
        <dbReference type="SMART" id="SM00867"/>
    </source>
</evidence>